<evidence type="ECO:0008006" key="3">
    <source>
        <dbReference type="Google" id="ProtNLM"/>
    </source>
</evidence>
<accession>D5AEB1</accession>
<name>D5AEB1_PICSI</name>
<evidence type="ECO:0000256" key="1">
    <source>
        <dbReference type="SAM" id="MobiDB-lite"/>
    </source>
</evidence>
<organism evidence="2">
    <name type="scientific">Picea sitchensis</name>
    <name type="common">Sitka spruce</name>
    <name type="synonym">Pinus sitchensis</name>
    <dbReference type="NCBI Taxonomy" id="3332"/>
    <lineage>
        <taxon>Eukaryota</taxon>
        <taxon>Viridiplantae</taxon>
        <taxon>Streptophyta</taxon>
        <taxon>Embryophyta</taxon>
        <taxon>Tracheophyta</taxon>
        <taxon>Spermatophyta</taxon>
        <taxon>Pinopsida</taxon>
        <taxon>Pinidae</taxon>
        <taxon>Conifers I</taxon>
        <taxon>Pinales</taxon>
        <taxon>Pinaceae</taxon>
        <taxon>Picea</taxon>
    </lineage>
</organism>
<dbReference type="EMBL" id="BT124643">
    <property type="protein sequence ID" value="ADE77880.1"/>
    <property type="molecule type" value="mRNA"/>
</dbReference>
<sequence length="93" mass="10422">MVEEETANMSTAAAGDRQKPDEKTATISGKGGNYSVVEAKDYPILIDFEKICLSERDGDLKVEDPDYMKKRLLEWVHAVAAYVRFLHASENIT</sequence>
<protein>
    <recommendedName>
        <fullName evidence="3">Protein kinase domain-containing protein</fullName>
    </recommendedName>
</protein>
<reference evidence="2" key="1">
    <citation type="submission" date="2010-04" db="EMBL/GenBank/DDBJ databases">
        <authorList>
            <person name="Reid K.E."/>
            <person name="Liao N."/>
            <person name="Chan S."/>
            <person name="Docking R."/>
            <person name="Taylor G."/>
            <person name="Moore R."/>
            <person name="Mayo M."/>
            <person name="Munro S."/>
            <person name="King J."/>
            <person name="Yanchuk A."/>
            <person name="Holt R."/>
            <person name="Jones S."/>
            <person name="Marra M."/>
            <person name="Ritland C.E."/>
            <person name="Ritland K."/>
            <person name="Bohlmann J."/>
        </authorList>
    </citation>
    <scope>NUCLEOTIDE SEQUENCE</scope>
    <source>
        <tissue evidence="2">Bud</tissue>
    </source>
</reference>
<proteinExistence type="evidence at transcript level"/>
<dbReference type="AlphaFoldDB" id="D5AEB1"/>
<evidence type="ECO:0000313" key="2">
    <source>
        <dbReference type="EMBL" id="ADE77880.1"/>
    </source>
</evidence>
<feature type="region of interest" description="Disordered" evidence="1">
    <location>
        <begin position="1"/>
        <end position="30"/>
    </location>
</feature>